<dbReference type="CDD" id="cd06464">
    <property type="entry name" value="ACD_sHsps-like"/>
    <property type="match status" value="1"/>
</dbReference>
<comment type="similarity">
    <text evidence="1 2">Belongs to the small heat shock protein (HSP20) family.</text>
</comment>
<proteinExistence type="inferred from homology"/>
<evidence type="ECO:0000313" key="5">
    <source>
        <dbReference type="Proteomes" id="UP000244077"/>
    </source>
</evidence>
<reference evidence="4 5" key="1">
    <citation type="submission" date="2018-04" db="EMBL/GenBank/DDBJ databases">
        <title>Genomic Encyclopedia of Archaeal and Bacterial Type Strains, Phase II (KMG-II): from individual species to whole genera.</title>
        <authorList>
            <person name="Goeker M."/>
        </authorList>
    </citation>
    <scope>NUCLEOTIDE SEQUENCE [LARGE SCALE GENOMIC DNA]</scope>
    <source>
        <strain evidence="4 5">DSM 100434</strain>
    </source>
</reference>
<evidence type="ECO:0000256" key="1">
    <source>
        <dbReference type="PROSITE-ProRule" id="PRU00285"/>
    </source>
</evidence>
<evidence type="ECO:0000313" key="4">
    <source>
        <dbReference type="EMBL" id="PTQ66519.1"/>
    </source>
</evidence>
<name>A0A2T5H4R3_9RHOB</name>
<dbReference type="SUPFAM" id="SSF49764">
    <property type="entry name" value="HSP20-like chaperones"/>
    <property type="match status" value="1"/>
</dbReference>
<accession>A0A2T5H4R3</accession>
<gene>
    <name evidence="4" type="ORF">C8N42_12517</name>
</gene>
<dbReference type="InterPro" id="IPR008978">
    <property type="entry name" value="HSP20-like_chaperone"/>
</dbReference>
<dbReference type="InterPro" id="IPR002068">
    <property type="entry name" value="A-crystallin/Hsp20_dom"/>
</dbReference>
<keyword evidence="5" id="KW-1185">Reference proteome</keyword>
<dbReference type="InterPro" id="IPR031107">
    <property type="entry name" value="Small_HSP"/>
</dbReference>
<dbReference type="EMBL" id="QAOH01000025">
    <property type="protein sequence ID" value="PTQ66519.1"/>
    <property type="molecule type" value="Genomic_DNA"/>
</dbReference>
<protein>
    <submittedName>
        <fullName evidence="4">HSP20 family protein</fullName>
    </submittedName>
</protein>
<dbReference type="Proteomes" id="UP000244077">
    <property type="component" value="Unassembled WGS sequence"/>
</dbReference>
<sequence length="142" mass="15987">MLYPTYTRRSDPFALMRSMLRDFDRVSPSRLAQPVFPAVNVWQSDEAVAITAELPGVDPADIDISVKENVLTLSGERKAPEVPEGARWHRNERGFGRFARSVRLPFVAADDKVEARMTNGVLRIVVGRPEEDKPRKIEIKAA</sequence>
<dbReference type="Gene3D" id="2.60.40.790">
    <property type="match status" value="1"/>
</dbReference>
<dbReference type="AlphaFoldDB" id="A0A2T5H4R3"/>
<dbReference type="PROSITE" id="PS01031">
    <property type="entry name" value="SHSP"/>
    <property type="match status" value="1"/>
</dbReference>
<evidence type="ECO:0000256" key="2">
    <source>
        <dbReference type="RuleBase" id="RU003616"/>
    </source>
</evidence>
<dbReference type="PANTHER" id="PTHR11527">
    <property type="entry name" value="HEAT-SHOCK PROTEIN 20 FAMILY MEMBER"/>
    <property type="match status" value="1"/>
</dbReference>
<evidence type="ECO:0000259" key="3">
    <source>
        <dbReference type="PROSITE" id="PS01031"/>
    </source>
</evidence>
<dbReference type="Pfam" id="PF00011">
    <property type="entry name" value="HSP20"/>
    <property type="match status" value="1"/>
</dbReference>
<feature type="domain" description="SHSP" evidence="3">
    <location>
        <begin position="30"/>
        <end position="142"/>
    </location>
</feature>
<comment type="caution">
    <text evidence="4">The sequence shown here is derived from an EMBL/GenBank/DDBJ whole genome shotgun (WGS) entry which is preliminary data.</text>
</comment>
<organism evidence="4 5">
    <name type="scientific">Celeribacter persicus</name>
    <dbReference type="NCBI Taxonomy" id="1651082"/>
    <lineage>
        <taxon>Bacteria</taxon>
        <taxon>Pseudomonadati</taxon>
        <taxon>Pseudomonadota</taxon>
        <taxon>Alphaproteobacteria</taxon>
        <taxon>Rhodobacterales</taxon>
        <taxon>Roseobacteraceae</taxon>
        <taxon>Celeribacter</taxon>
    </lineage>
</organism>
<dbReference type="OrthoDB" id="9808910at2"/>
<dbReference type="RefSeq" id="WP_107818006.1">
    <property type="nucleotide sequence ID" value="NZ_QAOH01000025.1"/>
</dbReference>